<dbReference type="EMBL" id="JPWI01000008">
    <property type="protein sequence ID" value="RCK44987.1"/>
    <property type="molecule type" value="Genomic_DNA"/>
</dbReference>
<dbReference type="Proteomes" id="UP000252255">
    <property type="component" value="Unassembled WGS sequence"/>
</dbReference>
<protein>
    <submittedName>
        <fullName evidence="1">Uncharacterized protein</fullName>
    </submittedName>
</protein>
<dbReference type="Gene3D" id="3.40.190.10">
    <property type="entry name" value="Periplasmic binding protein-like II"/>
    <property type="match status" value="2"/>
</dbReference>
<evidence type="ECO:0000313" key="1">
    <source>
        <dbReference type="EMBL" id="RCK44987.1"/>
    </source>
</evidence>
<reference evidence="1 2" key="1">
    <citation type="submission" date="2014-07" db="EMBL/GenBank/DDBJ databases">
        <title>Draft genome sequence of Thalassospira profundimaris PR54-5.</title>
        <authorList>
            <person name="Lai Q."/>
            <person name="Shao Z."/>
        </authorList>
    </citation>
    <scope>NUCLEOTIDE SEQUENCE [LARGE SCALE GENOMIC DNA]</scope>
    <source>
        <strain evidence="1 2">PR54-5</strain>
    </source>
</reference>
<dbReference type="SUPFAM" id="SSF53850">
    <property type="entry name" value="Periplasmic binding protein-like II"/>
    <property type="match status" value="1"/>
</dbReference>
<evidence type="ECO:0000313" key="2">
    <source>
        <dbReference type="Proteomes" id="UP000252255"/>
    </source>
</evidence>
<gene>
    <name evidence="1" type="ORF">TH30_13315</name>
</gene>
<dbReference type="AlphaFoldDB" id="A0A367WUD1"/>
<accession>A0A367WUD1</accession>
<comment type="caution">
    <text evidence="1">The sequence shown here is derived from an EMBL/GenBank/DDBJ whole genome shotgun (WGS) entry which is preliminary data.</text>
</comment>
<name>A0A367WUD1_9PROT</name>
<organism evidence="1 2">
    <name type="scientific">Thalassospira profundimaris</name>
    <dbReference type="NCBI Taxonomy" id="502049"/>
    <lineage>
        <taxon>Bacteria</taxon>
        <taxon>Pseudomonadati</taxon>
        <taxon>Pseudomonadota</taxon>
        <taxon>Alphaproteobacteria</taxon>
        <taxon>Rhodospirillales</taxon>
        <taxon>Thalassospiraceae</taxon>
        <taxon>Thalassospira</taxon>
    </lineage>
</organism>
<sequence length="236" mass="26151">MIEKVETGVASLPLSSVARVFLASLVCLTFMSSAQARNCLSLSSPNDYLGLKVGEELEHLFALQSPCFIVSYNPAARSAQMLLDGEVDGELLRIEGFEPYKTADMVMVPVPLIIGEAILVTRDFKVSAIEDISQATLGIRRGTEWSDSLSQGHENTITVPSYELMVEMFKKGRIDAFLIDDLNLREYRDTLAGMNKVVLKQSGAYIWLSKEHENLVPDVARILREFYAQGHSFAGL</sequence>
<proteinExistence type="predicted"/>